<keyword evidence="3" id="KW-0677">Repeat</keyword>
<dbReference type="GO" id="GO:0005886">
    <property type="term" value="C:plasma membrane"/>
    <property type="evidence" value="ECO:0007669"/>
    <property type="project" value="TreeGrafter"/>
</dbReference>
<evidence type="ECO:0000313" key="8">
    <source>
        <dbReference type="RefSeq" id="XP_024936082.1"/>
    </source>
</evidence>
<feature type="transmembrane region" description="Helical" evidence="4">
    <location>
        <begin position="147"/>
        <end position="167"/>
    </location>
</feature>
<evidence type="ECO:0000256" key="1">
    <source>
        <dbReference type="ARBA" id="ARBA00022614"/>
    </source>
</evidence>
<dbReference type="KEGG" id="ccin:107263221"/>
<organism evidence="5 6">
    <name type="scientific">Cephus cinctus</name>
    <name type="common">Wheat stem sawfly</name>
    <dbReference type="NCBI Taxonomy" id="211228"/>
    <lineage>
        <taxon>Eukaryota</taxon>
        <taxon>Metazoa</taxon>
        <taxon>Ecdysozoa</taxon>
        <taxon>Arthropoda</taxon>
        <taxon>Hexapoda</taxon>
        <taxon>Insecta</taxon>
        <taxon>Pterygota</taxon>
        <taxon>Neoptera</taxon>
        <taxon>Endopterygota</taxon>
        <taxon>Hymenoptera</taxon>
        <taxon>Cephoidea</taxon>
        <taxon>Cephidae</taxon>
        <taxon>Cephus</taxon>
    </lineage>
</organism>
<proteinExistence type="predicted"/>
<evidence type="ECO:0000256" key="3">
    <source>
        <dbReference type="ARBA" id="ARBA00022737"/>
    </source>
</evidence>
<accession>A0AAJ7BGY4</accession>
<evidence type="ECO:0000256" key="4">
    <source>
        <dbReference type="SAM" id="Phobius"/>
    </source>
</evidence>
<sequence length="252" mass="28896">MSKCQIGHIPLRTFSGLRGLRSLDLSKNLIIHLDIRILKPLIFLRNLTLHGNPWVCDKLMQDLQAYTKIRQIALDDVCQKYIQPRKFEKMISIVQNQDKPDDINNYNDSYFWITDSPSRIECPDSNEETVTDPPDMLTTRLKKISPYWIFVSGLLIGSIISMVLTYTCASISRSILCTLPNIRRRHGRETHDEISQRVSLLENWQHGTDTPSCPGTPPPPYREVMLHSSLYPSASTATISRSNIANIRAQRF</sequence>
<dbReference type="Gene3D" id="3.80.10.10">
    <property type="entry name" value="Ribonuclease Inhibitor"/>
    <property type="match status" value="1"/>
</dbReference>
<dbReference type="Proteomes" id="UP000694920">
    <property type="component" value="Unplaced"/>
</dbReference>
<gene>
    <name evidence="6 7 8" type="primary">LOC107263221</name>
</gene>
<name>A0AAJ7BGY4_CEPCN</name>
<dbReference type="GeneID" id="107263221"/>
<keyword evidence="4" id="KW-1133">Transmembrane helix</keyword>
<keyword evidence="5" id="KW-1185">Reference proteome</keyword>
<evidence type="ECO:0000313" key="5">
    <source>
        <dbReference type="Proteomes" id="UP000694920"/>
    </source>
</evidence>
<dbReference type="AlphaFoldDB" id="A0AAJ7BGY4"/>
<dbReference type="RefSeq" id="XP_024936050.1">
    <property type="nucleotide sequence ID" value="XM_025080282.1"/>
</dbReference>
<dbReference type="RefSeq" id="XP_015585690.1">
    <property type="nucleotide sequence ID" value="XM_015730204.2"/>
</dbReference>
<keyword evidence="1" id="KW-0433">Leucine-rich repeat</keyword>
<evidence type="ECO:0000313" key="6">
    <source>
        <dbReference type="RefSeq" id="XP_015585690.1"/>
    </source>
</evidence>
<dbReference type="Pfam" id="PF13855">
    <property type="entry name" value="LRR_8"/>
    <property type="match status" value="1"/>
</dbReference>
<keyword evidence="4" id="KW-0472">Membrane</keyword>
<dbReference type="PANTHER" id="PTHR24369:SF210">
    <property type="entry name" value="CHAOPTIN-RELATED"/>
    <property type="match status" value="1"/>
</dbReference>
<protein>
    <submittedName>
        <fullName evidence="6 7">Uncharacterized protein LOC107263221</fullName>
    </submittedName>
</protein>
<keyword evidence="2" id="KW-0732">Signal</keyword>
<dbReference type="PANTHER" id="PTHR24369">
    <property type="entry name" value="ANTIGEN BSP, PUTATIVE-RELATED"/>
    <property type="match status" value="1"/>
</dbReference>
<dbReference type="InterPro" id="IPR032675">
    <property type="entry name" value="LRR_dom_sf"/>
</dbReference>
<dbReference type="InterPro" id="IPR001611">
    <property type="entry name" value="Leu-rich_rpt"/>
</dbReference>
<dbReference type="InterPro" id="IPR050541">
    <property type="entry name" value="LRR_TM_domain-containing"/>
</dbReference>
<dbReference type="RefSeq" id="XP_024936082.1">
    <property type="nucleotide sequence ID" value="XM_025080314.1"/>
</dbReference>
<reference evidence="6 7" key="1">
    <citation type="submission" date="2025-04" db="UniProtKB">
        <authorList>
            <consortium name="RefSeq"/>
        </authorList>
    </citation>
    <scope>IDENTIFICATION</scope>
</reference>
<keyword evidence="4" id="KW-0812">Transmembrane</keyword>
<evidence type="ECO:0000313" key="7">
    <source>
        <dbReference type="RefSeq" id="XP_024936050.1"/>
    </source>
</evidence>
<evidence type="ECO:0000256" key="2">
    <source>
        <dbReference type="ARBA" id="ARBA00022729"/>
    </source>
</evidence>
<dbReference type="SUPFAM" id="SSF52058">
    <property type="entry name" value="L domain-like"/>
    <property type="match status" value="1"/>
</dbReference>